<sequence length="61" mass="6225">MNGGIEMPGLAAGEARNPEKSPHACRSPGENMAFCPSRLCIAPEVRTSHPPPAGTQPAASA</sequence>
<dbReference type="RefSeq" id="WP_059884598.1">
    <property type="nucleotide sequence ID" value="NZ_CABVPM010000066.1"/>
</dbReference>
<dbReference type="EMBL" id="VZOK01000005">
    <property type="protein sequence ID" value="KAB0640312.1"/>
    <property type="molecule type" value="Genomic_DNA"/>
</dbReference>
<dbReference type="KEGG" id="bstg:WT74_30650"/>
<protein>
    <submittedName>
        <fullName evidence="1">Uncharacterized protein</fullName>
    </submittedName>
</protein>
<dbReference type="AlphaFoldDB" id="A0A6L3N2V7"/>
<gene>
    <name evidence="1" type="ORF">F7R25_04570</name>
</gene>
<evidence type="ECO:0000313" key="2">
    <source>
        <dbReference type="Proteomes" id="UP000473470"/>
    </source>
</evidence>
<organism evidence="1 2">
    <name type="scientific">Burkholderia stagnalis</name>
    <dbReference type="NCBI Taxonomy" id="1503054"/>
    <lineage>
        <taxon>Bacteria</taxon>
        <taxon>Pseudomonadati</taxon>
        <taxon>Pseudomonadota</taxon>
        <taxon>Betaproteobacteria</taxon>
        <taxon>Burkholderiales</taxon>
        <taxon>Burkholderiaceae</taxon>
        <taxon>Burkholderia</taxon>
        <taxon>Burkholderia cepacia complex</taxon>
    </lineage>
</organism>
<accession>A0A6L3N2V7</accession>
<comment type="caution">
    <text evidence="1">The sequence shown here is derived from an EMBL/GenBank/DDBJ whole genome shotgun (WGS) entry which is preliminary data.</text>
</comment>
<reference evidence="1 2" key="1">
    <citation type="submission" date="2019-09" db="EMBL/GenBank/DDBJ databases">
        <title>Draft genome sequences of 48 bacterial type strains from the CCUG.</title>
        <authorList>
            <person name="Tunovic T."/>
            <person name="Pineiro-Iglesias B."/>
            <person name="Unosson C."/>
            <person name="Inganas E."/>
            <person name="Ohlen M."/>
            <person name="Cardew S."/>
            <person name="Jensie-Markopoulos S."/>
            <person name="Salva-Serra F."/>
            <person name="Jaen-Luchoro D."/>
            <person name="Karlsson R."/>
            <person name="Svensson-Stadler L."/>
            <person name="Chun J."/>
            <person name="Moore E."/>
        </authorList>
    </citation>
    <scope>NUCLEOTIDE SEQUENCE [LARGE SCALE GENOMIC DNA]</scope>
    <source>
        <strain evidence="1 2">CCUG 65686</strain>
    </source>
</reference>
<evidence type="ECO:0000313" key="1">
    <source>
        <dbReference type="EMBL" id="KAB0640312.1"/>
    </source>
</evidence>
<name>A0A6L3N2V7_9BURK</name>
<proteinExistence type="predicted"/>
<dbReference type="Proteomes" id="UP000473470">
    <property type="component" value="Unassembled WGS sequence"/>
</dbReference>